<dbReference type="Gene3D" id="1.20.58.420">
    <property type="entry name" value="AHSP"/>
    <property type="match status" value="3"/>
</dbReference>
<organism evidence="6 7">
    <name type="scientific">Bombyx mandarina</name>
    <name type="common">Wild silk moth</name>
    <name type="synonym">Wild silkworm</name>
    <dbReference type="NCBI Taxonomy" id="7092"/>
    <lineage>
        <taxon>Eukaryota</taxon>
        <taxon>Metazoa</taxon>
        <taxon>Ecdysozoa</taxon>
        <taxon>Arthropoda</taxon>
        <taxon>Hexapoda</taxon>
        <taxon>Insecta</taxon>
        <taxon>Pterygota</taxon>
        <taxon>Neoptera</taxon>
        <taxon>Endopterygota</taxon>
        <taxon>Lepidoptera</taxon>
        <taxon>Glossata</taxon>
        <taxon>Ditrysia</taxon>
        <taxon>Bombycoidea</taxon>
        <taxon>Bombycidae</taxon>
        <taxon>Bombycinae</taxon>
        <taxon>Bombyx</taxon>
    </lineage>
</organism>
<evidence type="ECO:0000313" key="7">
    <source>
        <dbReference type="RefSeq" id="XP_028029984.1"/>
    </source>
</evidence>
<dbReference type="InterPro" id="IPR027417">
    <property type="entry name" value="P-loop_NTPase"/>
</dbReference>
<dbReference type="CDD" id="cd01851">
    <property type="entry name" value="GBP"/>
    <property type="match status" value="1"/>
</dbReference>
<evidence type="ECO:0000256" key="2">
    <source>
        <dbReference type="ARBA" id="ARBA00022801"/>
    </source>
</evidence>
<comment type="similarity">
    <text evidence="4">Belongs to the TRAFAC class dynamin-like GTPase superfamily. GB1/RHD3 GTPase family.</text>
</comment>
<dbReference type="GO" id="GO:0003924">
    <property type="term" value="F:GTPase activity"/>
    <property type="evidence" value="ECO:0007669"/>
    <property type="project" value="InterPro"/>
</dbReference>
<evidence type="ECO:0000313" key="6">
    <source>
        <dbReference type="Proteomes" id="UP000504629"/>
    </source>
</evidence>
<evidence type="ECO:0000256" key="3">
    <source>
        <dbReference type="ARBA" id="ARBA00023134"/>
    </source>
</evidence>
<name>A0A6J2JNU1_BOMMA</name>
<dbReference type="GeneID" id="114242882"/>
<dbReference type="InterPro" id="IPR030386">
    <property type="entry name" value="G_GB1_RHD3_dom"/>
</dbReference>
<keyword evidence="3" id="KW-0342">GTP-binding</keyword>
<keyword evidence="6" id="KW-1185">Reference proteome</keyword>
<dbReference type="Gene3D" id="3.40.50.300">
    <property type="entry name" value="P-loop containing nucleotide triphosphate hydrolases"/>
    <property type="match status" value="1"/>
</dbReference>
<dbReference type="OrthoDB" id="7788754at2759"/>
<dbReference type="SUPFAM" id="SSF48340">
    <property type="entry name" value="Interferon-induced guanylate-binding protein 1 (GBP1), C-terminal domain"/>
    <property type="match status" value="2"/>
</dbReference>
<protein>
    <submittedName>
        <fullName evidence="7">Atlastin-like</fullName>
    </submittedName>
</protein>
<dbReference type="PANTHER" id="PTHR10751">
    <property type="entry name" value="GUANYLATE BINDING PROTEIN"/>
    <property type="match status" value="1"/>
</dbReference>
<keyword evidence="1" id="KW-0547">Nucleotide-binding</keyword>
<dbReference type="AlphaFoldDB" id="A0A6J2JNU1"/>
<dbReference type="Pfam" id="PF02263">
    <property type="entry name" value="GBP"/>
    <property type="match status" value="1"/>
</dbReference>
<proteinExistence type="inferred from homology"/>
<accession>A0A6J2JNU1</accession>
<dbReference type="Proteomes" id="UP000504629">
    <property type="component" value="Unplaced"/>
</dbReference>
<dbReference type="SUPFAM" id="SSF52540">
    <property type="entry name" value="P-loop containing nucleoside triphosphate hydrolases"/>
    <property type="match status" value="1"/>
</dbReference>
<evidence type="ECO:0000259" key="5">
    <source>
        <dbReference type="PROSITE" id="PS51715"/>
    </source>
</evidence>
<dbReference type="KEGG" id="bman:114242882"/>
<reference evidence="7" key="1">
    <citation type="submission" date="2025-08" db="UniProtKB">
        <authorList>
            <consortium name="RefSeq"/>
        </authorList>
    </citation>
    <scope>IDENTIFICATION</scope>
    <source>
        <tissue evidence="7">Silk gland</tissue>
    </source>
</reference>
<sequence length="751" mass="86437">MSGTPREIQLLKYKDDGSFDLDVVALQSVLNRDDVKDLPVVLFSVAGPFRTGKSFLLNYFLRYLHSPVFKGEKGDNAKPLGEDSEPLGGFTWRGGSERNTVGLLIWSEPIIKTLENGDKVAVLLMDTQGLFDSKTTMRDCSIIFALSTLLSSVQVYNLKENLQENHLQFLQLFTQYAKAADNGEELKSFQNLLFLIRDWSYYDTHPYGSKGGDSLVAKRFEVTKDLSTDMVELRAQITSSFQKISGFLLPHPGFNVLKPQFDGRLSDLEENFKTYLLELVTLLFSPSNLVPKKINGQTIRAKELSTHFNVFLELFKSNETPTISSMTKAISDISLQTAVNDARELYENTVNSKFGVDQLSAPTEAIRFSHTQAIEAAKALYNSKKKMGSADELVARLDNLVKELDEILPQTLLMNETKVRKLNSEAQKIYADEVKKVHGENLLCLHPTDLESVHNEAVQKTVEFFDSRRQKFADFEDQARVVLIENLKKKLTDLNHENEGNTRIFISEAVLTYSKAMETLLSKEYAVEDDEFLLKHQKFSKDATDDFVSKRNQPSDYEEDEFKQTLIKKISDKFILLEKINKQHNREAFKAAYSMYEDSMNELWSGNSCCYSKGDLKGIHKRKKDIALFYFHPHKSVNDDFQKQLLSGKIDSLYKDHVETNDLRNRRAERNALNEYQRRMDDLISPKPTWALIVPWIITLAKRRSYHEDCKYYAIRYFRNERCGSSKYDEDSYYDDLIWSINRSYDTNYAL</sequence>
<dbReference type="RefSeq" id="XP_028029984.1">
    <property type="nucleotide sequence ID" value="XM_028174183.1"/>
</dbReference>
<feature type="domain" description="GB1/RHD3-type G" evidence="5">
    <location>
        <begin position="37"/>
        <end position="288"/>
    </location>
</feature>
<evidence type="ECO:0000256" key="1">
    <source>
        <dbReference type="ARBA" id="ARBA00022741"/>
    </source>
</evidence>
<dbReference type="InterPro" id="IPR036543">
    <property type="entry name" value="Guanylate-bd_C_sf"/>
</dbReference>
<keyword evidence="2" id="KW-0378">Hydrolase</keyword>
<dbReference type="GO" id="GO:0005525">
    <property type="term" value="F:GTP binding"/>
    <property type="evidence" value="ECO:0007669"/>
    <property type="project" value="UniProtKB-KW"/>
</dbReference>
<gene>
    <name evidence="7" type="primary">LOC114242882</name>
</gene>
<dbReference type="PROSITE" id="PS51715">
    <property type="entry name" value="G_GB1_RHD3"/>
    <property type="match status" value="1"/>
</dbReference>
<dbReference type="InterPro" id="IPR015894">
    <property type="entry name" value="Guanylate-bd_N"/>
</dbReference>
<evidence type="ECO:0000256" key="4">
    <source>
        <dbReference type="PROSITE-ProRule" id="PRU01052"/>
    </source>
</evidence>